<dbReference type="EMBL" id="JAINUG010000027">
    <property type="protein sequence ID" value="KAJ8410352.1"/>
    <property type="molecule type" value="Genomic_DNA"/>
</dbReference>
<feature type="region of interest" description="Disordered" evidence="1">
    <location>
        <begin position="25"/>
        <end position="45"/>
    </location>
</feature>
<proteinExistence type="predicted"/>
<evidence type="ECO:0000256" key="1">
    <source>
        <dbReference type="SAM" id="MobiDB-lite"/>
    </source>
</evidence>
<organism evidence="2 3">
    <name type="scientific">Aldrovandia affinis</name>
    <dbReference type="NCBI Taxonomy" id="143900"/>
    <lineage>
        <taxon>Eukaryota</taxon>
        <taxon>Metazoa</taxon>
        <taxon>Chordata</taxon>
        <taxon>Craniata</taxon>
        <taxon>Vertebrata</taxon>
        <taxon>Euteleostomi</taxon>
        <taxon>Actinopterygii</taxon>
        <taxon>Neopterygii</taxon>
        <taxon>Teleostei</taxon>
        <taxon>Notacanthiformes</taxon>
        <taxon>Halosauridae</taxon>
        <taxon>Aldrovandia</taxon>
    </lineage>
</organism>
<reference evidence="2" key="1">
    <citation type="journal article" date="2023" name="Science">
        <title>Genome structures resolve the early diversification of teleost fishes.</title>
        <authorList>
            <person name="Parey E."/>
            <person name="Louis A."/>
            <person name="Montfort J."/>
            <person name="Bouchez O."/>
            <person name="Roques C."/>
            <person name="Iampietro C."/>
            <person name="Lluch J."/>
            <person name="Castinel A."/>
            <person name="Donnadieu C."/>
            <person name="Desvignes T."/>
            <person name="Floi Bucao C."/>
            <person name="Jouanno E."/>
            <person name="Wen M."/>
            <person name="Mejri S."/>
            <person name="Dirks R."/>
            <person name="Jansen H."/>
            <person name="Henkel C."/>
            <person name="Chen W.J."/>
            <person name="Zahm M."/>
            <person name="Cabau C."/>
            <person name="Klopp C."/>
            <person name="Thompson A.W."/>
            <person name="Robinson-Rechavi M."/>
            <person name="Braasch I."/>
            <person name="Lecointre G."/>
            <person name="Bobe J."/>
            <person name="Postlethwait J.H."/>
            <person name="Berthelot C."/>
            <person name="Roest Crollius H."/>
            <person name="Guiguen Y."/>
        </authorList>
    </citation>
    <scope>NUCLEOTIDE SEQUENCE</scope>
    <source>
        <strain evidence="2">NC1722</strain>
    </source>
</reference>
<accession>A0AAD7WV39</accession>
<evidence type="ECO:0000313" key="2">
    <source>
        <dbReference type="EMBL" id="KAJ8410352.1"/>
    </source>
</evidence>
<gene>
    <name evidence="2" type="ORF">AAFF_G00203330</name>
</gene>
<dbReference type="Proteomes" id="UP001221898">
    <property type="component" value="Unassembled WGS sequence"/>
</dbReference>
<name>A0AAD7WV39_9TELE</name>
<feature type="compositionally biased region" description="Low complexity" evidence="1">
    <location>
        <begin position="25"/>
        <end position="34"/>
    </location>
</feature>
<sequence length="98" mass="10665">MCLKVALRSIRPVAGRVRGRQTTRAAAAVRAVTGPPDDSTTRRQRRPCCALRHRPTDCSDVAADLSAQRPDGRLRTLNAGRRASAAVETFSEARRSIP</sequence>
<comment type="caution">
    <text evidence="2">The sequence shown here is derived from an EMBL/GenBank/DDBJ whole genome shotgun (WGS) entry which is preliminary data.</text>
</comment>
<evidence type="ECO:0000313" key="3">
    <source>
        <dbReference type="Proteomes" id="UP001221898"/>
    </source>
</evidence>
<protein>
    <submittedName>
        <fullName evidence="2">Uncharacterized protein</fullName>
    </submittedName>
</protein>
<keyword evidence="3" id="KW-1185">Reference proteome</keyword>
<dbReference type="AlphaFoldDB" id="A0AAD7WV39"/>